<organism evidence="2 3">
    <name type="scientific">Leucobacter weissii</name>
    <dbReference type="NCBI Taxonomy" id="1983706"/>
    <lineage>
        <taxon>Bacteria</taxon>
        <taxon>Bacillati</taxon>
        <taxon>Actinomycetota</taxon>
        <taxon>Actinomycetes</taxon>
        <taxon>Micrococcales</taxon>
        <taxon>Microbacteriaceae</taxon>
        <taxon>Leucobacter</taxon>
    </lineage>
</organism>
<sequence length="647" mass="66837">MNEQNRVALRSLRVLGAGALALAVALTAALPATAPAAHAAPDAAQLEPAQRIAERTGSIYASGQHEAAIGADGTAAVVWQEANGGGVYVSVREPGRAKWGAPRQLSRWPLGNGKYTVKTAWAPRVSVGADGTIAVSWNTYSGFYASVRPGGTRSWTDPHEIGSRNVTGVTVAPNGAVTAIGASWEGANQLNSFFRPAGAKSEWRSAKRISPKGSSVHEVQVRTSGDGHLALVWTTETGRFKQNVHVSTTNGRSGAWSPVATLAKDLGANQHLTQAIGRGGRMVVAWAPVSGPGGITARTLAKTGASWSAAETVSATPSRVLQSGVTGSGTAILAWQESLDAGLSVKSTTRLSSASAWSAAGSVVGANQAAEFQWSLAAGPGGDAALSWATRAVGSTARPELRVRVLGGGGWGGAVGPISENGATTTWWNSNPLTVLGPSGEMSVFWIRTHDRTGERDHTSQLLVRSTPVPPMALLANAKVRGTPRVGSALTCSAHWSHAASRTTTWRIGSKVVGRAASYTPRAKDRGKRLRCTVVATNPRGAATSVSPASAKVGVGAKLRATKRPAITGAKRAGSTVRVSLGRWSPKATSHGLRWRLNGKKVGGARGSAKTFTVRAGERGGKLSVTVTAKRAGHASGTATSRTVRLR</sequence>
<reference evidence="2" key="1">
    <citation type="submission" date="2021-03" db="EMBL/GenBank/DDBJ databases">
        <title>Leucobacter chromiisoli sp. nov., isolated from chromium-containing soil of chemical plant.</title>
        <authorList>
            <person name="Xu Z."/>
        </authorList>
    </citation>
    <scope>NUCLEOTIDE SEQUENCE</scope>
    <source>
        <strain evidence="2">S27</strain>
    </source>
</reference>
<keyword evidence="1" id="KW-0732">Signal</keyword>
<name>A0A939MNH1_9MICO</name>
<accession>A0A939MNH1</accession>
<gene>
    <name evidence="2" type="ORF">J4H92_06930</name>
</gene>
<evidence type="ECO:0000313" key="2">
    <source>
        <dbReference type="EMBL" id="MBO1901686.1"/>
    </source>
</evidence>
<dbReference type="SUPFAM" id="SSF50939">
    <property type="entry name" value="Sialidases"/>
    <property type="match status" value="1"/>
</dbReference>
<feature type="chain" id="PRO_5036715142" description="Ig-like domain-containing protein" evidence="1">
    <location>
        <begin position="40"/>
        <end position="647"/>
    </location>
</feature>
<dbReference type="AlphaFoldDB" id="A0A939MNH1"/>
<protein>
    <recommendedName>
        <fullName evidence="4">Ig-like domain-containing protein</fullName>
    </recommendedName>
</protein>
<keyword evidence="3" id="KW-1185">Reference proteome</keyword>
<proteinExistence type="predicted"/>
<dbReference type="RefSeq" id="WP_208097451.1">
    <property type="nucleotide sequence ID" value="NZ_JAGDYM010000007.1"/>
</dbReference>
<dbReference type="InterPro" id="IPR036278">
    <property type="entry name" value="Sialidase_sf"/>
</dbReference>
<evidence type="ECO:0008006" key="4">
    <source>
        <dbReference type="Google" id="ProtNLM"/>
    </source>
</evidence>
<dbReference type="Gene3D" id="2.60.40.2700">
    <property type="match status" value="2"/>
</dbReference>
<dbReference type="EMBL" id="JAGDYM010000007">
    <property type="protein sequence ID" value="MBO1901686.1"/>
    <property type="molecule type" value="Genomic_DNA"/>
</dbReference>
<comment type="caution">
    <text evidence="2">The sequence shown here is derived from an EMBL/GenBank/DDBJ whole genome shotgun (WGS) entry which is preliminary data.</text>
</comment>
<evidence type="ECO:0000313" key="3">
    <source>
        <dbReference type="Proteomes" id="UP000664382"/>
    </source>
</evidence>
<dbReference type="Proteomes" id="UP000664382">
    <property type="component" value="Unassembled WGS sequence"/>
</dbReference>
<evidence type="ECO:0000256" key="1">
    <source>
        <dbReference type="SAM" id="SignalP"/>
    </source>
</evidence>
<feature type="signal peptide" evidence="1">
    <location>
        <begin position="1"/>
        <end position="39"/>
    </location>
</feature>